<evidence type="ECO:0000259" key="8">
    <source>
        <dbReference type="PROSITE" id="PS50850"/>
    </source>
</evidence>
<dbReference type="EMBL" id="JACHNU010000001">
    <property type="protein sequence ID" value="MBB4660706.1"/>
    <property type="molecule type" value="Genomic_DNA"/>
</dbReference>
<keyword evidence="4 7" id="KW-0812">Transmembrane</keyword>
<proteinExistence type="predicted"/>
<dbReference type="RefSeq" id="WP_183338256.1">
    <property type="nucleotide sequence ID" value="NZ_JACHNU010000001.1"/>
</dbReference>
<feature type="transmembrane region" description="Helical" evidence="7">
    <location>
        <begin position="80"/>
        <end position="99"/>
    </location>
</feature>
<dbReference type="PANTHER" id="PTHR42718">
    <property type="entry name" value="MAJOR FACILITATOR SUPERFAMILY MULTIDRUG TRANSPORTER MFSC"/>
    <property type="match status" value="1"/>
</dbReference>
<dbReference type="InterPro" id="IPR005829">
    <property type="entry name" value="Sugar_transporter_CS"/>
</dbReference>
<comment type="subcellular location">
    <subcellularLocation>
        <location evidence="1">Cell membrane</location>
        <topology evidence="1">Multi-pass membrane protein</topology>
    </subcellularLocation>
</comment>
<keyword evidence="6 7" id="KW-0472">Membrane</keyword>
<dbReference type="PROSITE" id="PS50850">
    <property type="entry name" value="MFS"/>
    <property type="match status" value="1"/>
</dbReference>
<dbReference type="SUPFAM" id="SSF103473">
    <property type="entry name" value="MFS general substrate transporter"/>
    <property type="match status" value="1"/>
</dbReference>
<evidence type="ECO:0000256" key="2">
    <source>
        <dbReference type="ARBA" id="ARBA00022448"/>
    </source>
</evidence>
<feature type="transmembrane region" description="Helical" evidence="7">
    <location>
        <begin position="334"/>
        <end position="354"/>
    </location>
</feature>
<dbReference type="InterPro" id="IPR036259">
    <property type="entry name" value="MFS_trans_sf"/>
</dbReference>
<feature type="transmembrane region" description="Helical" evidence="7">
    <location>
        <begin position="12"/>
        <end position="36"/>
    </location>
</feature>
<dbReference type="GO" id="GO:0022857">
    <property type="term" value="F:transmembrane transporter activity"/>
    <property type="evidence" value="ECO:0007669"/>
    <property type="project" value="InterPro"/>
</dbReference>
<dbReference type="Gene3D" id="1.20.1250.20">
    <property type="entry name" value="MFS general substrate transporter like domains"/>
    <property type="match status" value="1"/>
</dbReference>
<feature type="transmembrane region" description="Helical" evidence="7">
    <location>
        <begin position="271"/>
        <end position="294"/>
    </location>
</feature>
<organism evidence="9 10">
    <name type="scientific">Conexibacter arvalis</name>
    <dbReference type="NCBI Taxonomy" id="912552"/>
    <lineage>
        <taxon>Bacteria</taxon>
        <taxon>Bacillati</taxon>
        <taxon>Actinomycetota</taxon>
        <taxon>Thermoleophilia</taxon>
        <taxon>Solirubrobacterales</taxon>
        <taxon>Conexibacteraceae</taxon>
        <taxon>Conexibacter</taxon>
    </lineage>
</organism>
<evidence type="ECO:0000313" key="10">
    <source>
        <dbReference type="Proteomes" id="UP000585272"/>
    </source>
</evidence>
<comment type="caution">
    <text evidence="9">The sequence shown here is derived from an EMBL/GenBank/DDBJ whole genome shotgun (WGS) entry which is preliminary data.</text>
</comment>
<dbReference type="PANTHER" id="PTHR42718:SF46">
    <property type="entry name" value="BLR6921 PROTEIN"/>
    <property type="match status" value="1"/>
</dbReference>
<keyword evidence="10" id="KW-1185">Reference proteome</keyword>
<feature type="transmembrane region" description="Helical" evidence="7">
    <location>
        <begin position="201"/>
        <end position="223"/>
    </location>
</feature>
<feature type="domain" description="Major facilitator superfamily (MFS) profile" evidence="8">
    <location>
        <begin position="14"/>
        <end position="466"/>
    </location>
</feature>
<feature type="transmembrane region" description="Helical" evidence="7">
    <location>
        <begin position="360"/>
        <end position="385"/>
    </location>
</feature>
<evidence type="ECO:0000256" key="4">
    <source>
        <dbReference type="ARBA" id="ARBA00022692"/>
    </source>
</evidence>
<dbReference type="InterPro" id="IPR020846">
    <property type="entry name" value="MFS_dom"/>
</dbReference>
<protein>
    <submittedName>
        <fullName evidence="9">EmrB/QacA subfamily drug resistance transporter</fullName>
    </submittedName>
</protein>
<evidence type="ECO:0000313" key="9">
    <source>
        <dbReference type="EMBL" id="MBB4660706.1"/>
    </source>
</evidence>
<feature type="transmembrane region" description="Helical" evidence="7">
    <location>
        <begin position="229"/>
        <end position="250"/>
    </location>
</feature>
<name>A0A840I721_9ACTN</name>
<feature type="transmembrane region" description="Helical" evidence="7">
    <location>
        <begin position="168"/>
        <end position="189"/>
    </location>
</feature>
<dbReference type="InterPro" id="IPR011701">
    <property type="entry name" value="MFS"/>
</dbReference>
<feature type="transmembrane region" description="Helical" evidence="7">
    <location>
        <begin position="397"/>
        <end position="420"/>
    </location>
</feature>
<keyword evidence="3" id="KW-1003">Cell membrane</keyword>
<evidence type="ECO:0000256" key="5">
    <source>
        <dbReference type="ARBA" id="ARBA00022989"/>
    </source>
</evidence>
<dbReference type="Gene3D" id="1.20.1720.10">
    <property type="entry name" value="Multidrug resistance protein D"/>
    <property type="match status" value="1"/>
</dbReference>
<dbReference type="AlphaFoldDB" id="A0A840I721"/>
<feature type="transmembrane region" description="Helical" evidence="7">
    <location>
        <begin position="440"/>
        <end position="461"/>
    </location>
</feature>
<feature type="transmembrane region" description="Helical" evidence="7">
    <location>
        <begin position="105"/>
        <end position="130"/>
    </location>
</feature>
<reference evidence="9 10" key="1">
    <citation type="submission" date="2020-08" db="EMBL/GenBank/DDBJ databases">
        <title>Genomic Encyclopedia of Archaeal and Bacterial Type Strains, Phase II (KMG-II): from individual species to whole genera.</title>
        <authorList>
            <person name="Goeker M."/>
        </authorList>
    </citation>
    <scope>NUCLEOTIDE SEQUENCE [LARGE SCALE GENOMIC DNA]</scope>
    <source>
        <strain evidence="9 10">DSM 23288</strain>
    </source>
</reference>
<dbReference type="PROSITE" id="PS00216">
    <property type="entry name" value="SUGAR_TRANSPORT_1"/>
    <property type="match status" value="1"/>
</dbReference>
<gene>
    <name evidence="9" type="ORF">BDZ31_000279</name>
</gene>
<dbReference type="Pfam" id="PF07690">
    <property type="entry name" value="MFS_1"/>
    <property type="match status" value="1"/>
</dbReference>
<dbReference type="CDD" id="cd17321">
    <property type="entry name" value="MFS_MMR_MDR_like"/>
    <property type="match status" value="1"/>
</dbReference>
<feature type="transmembrane region" description="Helical" evidence="7">
    <location>
        <begin position="142"/>
        <end position="162"/>
    </location>
</feature>
<sequence length="482" mass="47814">MPPSSPTGRSPGWPLALLAFGSLITALDFTIVYVALPEMARGVGFSAHALQWVVSAYAIAYGGFLLLGGRLADVAGRRRMFVVGMLLFGGASLLGGLAGGPEQLIAARVLQGIGAAIVSPATLSLVSTTFAEGRERNRAMTVWASAGAAGLSLGALLGGVLTEAVGWQGVYFVNVPLVAIAAAAAFALLPPDGPRERDRPLDLPGALTGTAGATLLVLAIAQAPEQGAGSAPVVVAALLAVALLALFVAVEARSPSPLMPLRLLRDRGLTAALAVIFAFGLTLQGIPYFLTLYFQDVLGFSALEGGVAFLGPTLAITAGNLLADRLVACFGTRVTLIAGMVVGLGGGLLLAAQMSADASYATVLAGILVTGLAMGLIFPPMFIAATSGVDAAEQGTASGMASTALQAGAGAGLAILVGIATDGLGGLGGEALRVATADNLATTMRVIAVGALLGVVAALLLPRQAGAPAPAPTPAAEEPAGA</sequence>
<dbReference type="GO" id="GO:0005886">
    <property type="term" value="C:plasma membrane"/>
    <property type="evidence" value="ECO:0007669"/>
    <property type="project" value="UniProtKB-SubCell"/>
</dbReference>
<evidence type="ECO:0000256" key="7">
    <source>
        <dbReference type="SAM" id="Phobius"/>
    </source>
</evidence>
<feature type="transmembrane region" description="Helical" evidence="7">
    <location>
        <begin position="48"/>
        <end position="68"/>
    </location>
</feature>
<accession>A0A840I721</accession>
<dbReference type="Proteomes" id="UP000585272">
    <property type="component" value="Unassembled WGS sequence"/>
</dbReference>
<keyword evidence="2" id="KW-0813">Transport</keyword>
<evidence type="ECO:0000256" key="3">
    <source>
        <dbReference type="ARBA" id="ARBA00022475"/>
    </source>
</evidence>
<evidence type="ECO:0000256" key="1">
    <source>
        <dbReference type="ARBA" id="ARBA00004651"/>
    </source>
</evidence>
<evidence type="ECO:0000256" key="6">
    <source>
        <dbReference type="ARBA" id="ARBA00023136"/>
    </source>
</evidence>
<keyword evidence="5 7" id="KW-1133">Transmembrane helix</keyword>
<feature type="transmembrane region" description="Helical" evidence="7">
    <location>
        <begin position="300"/>
        <end position="322"/>
    </location>
</feature>